<comment type="catalytic activity">
    <reaction evidence="2">
        <text>(S)-dihydroorotate + H2O = N-carbamoyl-L-aspartate + H(+)</text>
        <dbReference type="Rhea" id="RHEA:24296"/>
        <dbReference type="ChEBI" id="CHEBI:15377"/>
        <dbReference type="ChEBI" id="CHEBI:15378"/>
        <dbReference type="ChEBI" id="CHEBI:30864"/>
        <dbReference type="ChEBI" id="CHEBI:32814"/>
        <dbReference type="EC" id="3.5.2.3"/>
    </reaction>
</comment>
<dbReference type="InterPro" id="IPR011059">
    <property type="entry name" value="Metal-dep_hydrolase_composite"/>
</dbReference>
<dbReference type="GO" id="GO:0004038">
    <property type="term" value="F:allantoinase activity"/>
    <property type="evidence" value="ECO:0007669"/>
    <property type="project" value="TreeGrafter"/>
</dbReference>
<dbReference type="GO" id="GO:0004151">
    <property type="term" value="F:dihydroorotase activity"/>
    <property type="evidence" value="ECO:0007669"/>
    <property type="project" value="UniProtKB-UniRule"/>
</dbReference>
<organism evidence="4 5">
    <name type="scientific">Pirellula staleyi (strain ATCC 27377 / DSM 6068 / ICPB 4128)</name>
    <name type="common">Pirella staleyi</name>
    <dbReference type="NCBI Taxonomy" id="530564"/>
    <lineage>
        <taxon>Bacteria</taxon>
        <taxon>Pseudomonadati</taxon>
        <taxon>Planctomycetota</taxon>
        <taxon>Planctomycetia</taxon>
        <taxon>Pirellulales</taxon>
        <taxon>Pirellulaceae</taxon>
        <taxon>Pirellula</taxon>
    </lineage>
</organism>
<dbReference type="eggNOG" id="COG0044">
    <property type="taxonomic scope" value="Bacteria"/>
</dbReference>
<dbReference type="NCBIfam" id="TIGR00857">
    <property type="entry name" value="pyrC_multi"/>
    <property type="match status" value="1"/>
</dbReference>
<dbReference type="PANTHER" id="PTHR43668:SF2">
    <property type="entry name" value="ALLANTOINASE"/>
    <property type="match status" value="1"/>
</dbReference>
<dbReference type="HOGENOM" id="CLU_015572_1_0_0"/>
<comment type="cofactor">
    <cofactor evidence="2">
        <name>Zn(2+)</name>
        <dbReference type="ChEBI" id="CHEBI:29105"/>
    </cofactor>
    <text evidence="2">Binds 2 Zn(2+) ions per subunit.</text>
</comment>
<dbReference type="SUPFAM" id="SSF51556">
    <property type="entry name" value="Metallo-dependent hydrolases"/>
    <property type="match status" value="1"/>
</dbReference>
<dbReference type="EMBL" id="CP001848">
    <property type="protein sequence ID" value="ADB19127.1"/>
    <property type="molecule type" value="Genomic_DNA"/>
</dbReference>
<feature type="binding site" evidence="2">
    <location>
        <position position="179"/>
    </location>
    <ligand>
        <name>Zn(2+)</name>
        <dbReference type="ChEBI" id="CHEBI:29105"/>
        <label>2</label>
    </ligand>
</feature>
<accession>D2R642</accession>
<comment type="pathway">
    <text evidence="2">Pyrimidine metabolism; UMP biosynthesis via de novo pathway; (S)-dihydroorotate from bicarbonate: step 3/3.</text>
</comment>
<dbReference type="STRING" id="530564.Psta_4485"/>
<dbReference type="EC" id="3.5.2.3" evidence="2"/>
<feature type="domain" description="Amidohydrolase-related" evidence="3">
    <location>
        <begin position="51"/>
        <end position="420"/>
    </location>
</feature>
<dbReference type="GO" id="GO:0005737">
    <property type="term" value="C:cytoplasm"/>
    <property type="evidence" value="ECO:0007669"/>
    <property type="project" value="TreeGrafter"/>
</dbReference>
<dbReference type="Proteomes" id="UP000001887">
    <property type="component" value="Chromosome"/>
</dbReference>
<sequence length="422" mass="44952">MSRLVIRGGRVIDPSQGLDRRANLLVENGKIAAYDVEPGPTDHVLDAEGLIVSPGLVDMHVELREPGFEEDETIMSGTAAAIAGGYTSIACMPDTDPPIDTPAAVEFIRQKASRAGNCNVYVVAAASKNCDGKELAEIGSLVEAGAIAFSDGSKSIQNADLMRRALEYCIMFKRPILHHPEVYELSRGGVMHEGTISMVLGLAGIAPAAEDVMTSRDLRLADATGGTLHLMNISSSGAIDLIRRAKQRQIPVTAEIAPLHFTLTDECLRSFDSSYKLSPPLRSVKHVEACIAGLKDGTIDVIASSHQPRASEKKMQELDLAPFGAVGLETTLALVITKLIEPGHLSWSDAIAKLSTNPARVLGIKKGTLAIGADADITIIDPSVSWTVEPKTFHSKSANTPLAGMQLQGRAKHVIVNGQVKF</sequence>
<keyword evidence="2" id="KW-0862">Zinc</keyword>
<dbReference type="Gene3D" id="3.20.20.140">
    <property type="entry name" value="Metal-dependent hydrolases"/>
    <property type="match status" value="1"/>
</dbReference>
<dbReference type="InterPro" id="IPR006680">
    <property type="entry name" value="Amidohydro-rel"/>
</dbReference>
<dbReference type="GO" id="GO:0044205">
    <property type="term" value="P:'de novo' UMP biosynthetic process"/>
    <property type="evidence" value="ECO:0007669"/>
    <property type="project" value="UniProtKB-UniRule"/>
</dbReference>
<protein>
    <recommendedName>
        <fullName evidence="2">Dihydroorotase</fullName>
        <shortName evidence="2">DHOase</shortName>
        <ecNumber evidence="2">3.5.2.3</ecNumber>
    </recommendedName>
</protein>
<dbReference type="AlphaFoldDB" id="D2R642"/>
<comment type="caution">
    <text evidence="2">Lacks conserved residue(s) required for the propagation of feature annotation.</text>
</comment>
<evidence type="ECO:0000256" key="1">
    <source>
        <dbReference type="ARBA" id="ARBA00022975"/>
    </source>
</evidence>
<dbReference type="InterPro" id="IPR032466">
    <property type="entry name" value="Metal_Hydrolase"/>
</dbReference>
<dbReference type="InterPro" id="IPR050138">
    <property type="entry name" value="DHOase/Allantoinase_Hydrolase"/>
</dbReference>
<evidence type="ECO:0000313" key="4">
    <source>
        <dbReference type="EMBL" id="ADB19127.1"/>
    </source>
</evidence>
<evidence type="ECO:0000256" key="2">
    <source>
        <dbReference type="HAMAP-Rule" id="MF_00220"/>
    </source>
</evidence>
<comment type="similarity">
    <text evidence="2">Belongs to the metallo-dependent hydrolases superfamily. DHOase family. Class I DHOase subfamily.</text>
</comment>
<name>D2R642_PIRSD</name>
<dbReference type="InterPro" id="IPR004722">
    <property type="entry name" value="DHOase"/>
</dbReference>
<feature type="binding site" evidence="2">
    <location>
        <position position="60"/>
    </location>
    <ligand>
        <name>Zn(2+)</name>
        <dbReference type="ChEBI" id="CHEBI:29105"/>
        <label>1</label>
    </ligand>
</feature>
<dbReference type="CDD" id="cd01317">
    <property type="entry name" value="DHOase_IIa"/>
    <property type="match status" value="1"/>
</dbReference>
<dbReference type="OrthoDB" id="9765462at2"/>
<dbReference type="GO" id="GO:0006145">
    <property type="term" value="P:purine nucleobase catabolic process"/>
    <property type="evidence" value="ECO:0007669"/>
    <property type="project" value="TreeGrafter"/>
</dbReference>
<evidence type="ECO:0000313" key="5">
    <source>
        <dbReference type="Proteomes" id="UP000001887"/>
    </source>
</evidence>
<reference evidence="4 5" key="1">
    <citation type="journal article" date="2009" name="Stand. Genomic Sci.">
        <title>Complete genome sequence of Pirellula staleyi type strain (ATCC 27377).</title>
        <authorList>
            <person name="Clum A."/>
            <person name="Tindall B.J."/>
            <person name="Sikorski J."/>
            <person name="Ivanova N."/>
            <person name="Mavrommatis K."/>
            <person name="Lucas S."/>
            <person name="Glavina del Rio T."/>
            <person name="Nolan M."/>
            <person name="Chen F."/>
            <person name="Tice H."/>
            <person name="Pitluck S."/>
            <person name="Cheng J.F."/>
            <person name="Chertkov O."/>
            <person name="Brettin T."/>
            <person name="Han C."/>
            <person name="Detter J.C."/>
            <person name="Kuske C."/>
            <person name="Bruce D."/>
            <person name="Goodwin L."/>
            <person name="Ovchinikova G."/>
            <person name="Pati A."/>
            <person name="Mikhailova N."/>
            <person name="Chen A."/>
            <person name="Palaniappan K."/>
            <person name="Land M."/>
            <person name="Hauser L."/>
            <person name="Chang Y.J."/>
            <person name="Jeffries C.D."/>
            <person name="Chain P."/>
            <person name="Rohde M."/>
            <person name="Goker M."/>
            <person name="Bristow J."/>
            <person name="Eisen J.A."/>
            <person name="Markowitz V."/>
            <person name="Hugenholtz P."/>
            <person name="Kyrpides N.C."/>
            <person name="Klenk H.P."/>
            <person name="Lapidus A."/>
        </authorList>
    </citation>
    <scope>NUCLEOTIDE SEQUENCE [LARGE SCALE GENOMIC DNA]</scope>
    <source>
        <strain evidence="5">ATCC 27377 / DSM 6068 / ICPB 4128</strain>
    </source>
</reference>
<keyword evidence="2 4" id="KW-0378">Hydrolase</keyword>
<dbReference type="SUPFAM" id="SSF51338">
    <property type="entry name" value="Composite domain of metallo-dependent hydrolases"/>
    <property type="match status" value="1"/>
</dbReference>
<keyword evidence="5" id="KW-1185">Reference proteome</keyword>
<feature type="binding site" evidence="2">
    <location>
        <begin position="323"/>
        <end position="324"/>
    </location>
    <ligand>
        <name>substrate</name>
    </ligand>
</feature>
<dbReference type="HAMAP" id="MF_00220_B">
    <property type="entry name" value="PyrC_classI_B"/>
    <property type="match status" value="1"/>
</dbReference>
<dbReference type="GO" id="GO:0008270">
    <property type="term" value="F:zinc ion binding"/>
    <property type="evidence" value="ECO:0007669"/>
    <property type="project" value="UniProtKB-UniRule"/>
</dbReference>
<dbReference type="UniPathway" id="UPA00070">
    <property type="reaction ID" value="UER00117"/>
</dbReference>
<evidence type="ECO:0000259" key="3">
    <source>
        <dbReference type="Pfam" id="PF01979"/>
    </source>
</evidence>
<proteinExistence type="inferred from homology"/>
<dbReference type="Gene3D" id="2.30.40.10">
    <property type="entry name" value="Urease, subunit C, domain 1"/>
    <property type="match status" value="1"/>
</dbReference>
<keyword evidence="2" id="KW-0479">Metal-binding</keyword>
<gene>
    <name evidence="2" type="primary">pyrC</name>
    <name evidence="4" type="ordered locus">Psta_4485</name>
</gene>
<keyword evidence="1 2" id="KW-0665">Pyrimidine biosynthesis</keyword>
<dbReference type="Pfam" id="PF01979">
    <property type="entry name" value="Amidohydro_1"/>
    <property type="match status" value="1"/>
</dbReference>
<dbReference type="KEGG" id="psl:Psta_4485"/>
<dbReference type="PANTHER" id="PTHR43668">
    <property type="entry name" value="ALLANTOINASE"/>
    <property type="match status" value="1"/>
</dbReference>
<comment type="function">
    <text evidence="2">Catalyzes the reversible cyclization of carbamoyl aspartate to dihydroorotate.</text>
</comment>